<dbReference type="GO" id="GO:0016787">
    <property type="term" value="F:hydrolase activity"/>
    <property type="evidence" value="ECO:0007669"/>
    <property type="project" value="UniProtKB-KW"/>
</dbReference>
<protein>
    <submittedName>
        <fullName evidence="1">Glycoside hydrolase family 16 protein</fullName>
    </submittedName>
</protein>
<dbReference type="EMBL" id="KN823352">
    <property type="protein sequence ID" value="KIO17698.1"/>
    <property type="molecule type" value="Genomic_DNA"/>
</dbReference>
<keyword evidence="2" id="KW-1185">Reference proteome</keyword>
<dbReference type="InterPro" id="IPR050546">
    <property type="entry name" value="Glycosyl_Hydrlase_16"/>
</dbReference>
<keyword evidence="1" id="KW-0378">Hydrolase</keyword>
<dbReference type="HOGENOM" id="CLU_016972_1_1_1"/>
<dbReference type="Pfam" id="PF26113">
    <property type="entry name" value="GH16_XgeA"/>
    <property type="match status" value="1"/>
</dbReference>
<evidence type="ECO:0000313" key="1">
    <source>
        <dbReference type="EMBL" id="KIO17698.1"/>
    </source>
</evidence>
<dbReference type="SUPFAM" id="SSF49899">
    <property type="entry name" value="Concanavalin A-like lectins/glucanases"/>
    <property type="match status" value="1"/>
</dbReference>
<gene>
    <name evidence="1" type="ORF">M407DRAFT_32624</name>
</gene>
<evidence type="ECO:0000313" key="2">
    <source>
        <dbReference type="Proteomes" id="UP000054248"/>
    </source>
</evidence>
<accession>A0A0C3K8E5</accession>
<dbReference type="GO" id="GO:0009251">
    <property type="term" value="P:glucan catabolic process"/>
    <property type="evidence" value="ECO:0007669"/>
    <property type="project" value="TreeGrafter"/>
</dbReference>
<dbReference type="Proteomes" id="UP000054248">
    <property type="component" value="Unassembled WGS sequence"/>
</dbReference>
<dbReference type="AlphaFoldDB" id="A0A0C3K8E5"/>
<reference evidence="2" key="2">
    <citation type="submission" date="2015-01" db="EMBL/GenBank/DDBJ databases">
        <title>Evolutionary Origins and Diversification of the Mycorrhizal Mutualists.</title>
        <authorList>
            <consortium name="DOE Joint Genome Institute"/>
            <consortium name="Mycorrhizal Genomics Consortium"/>
            <person name="Kohler A."/>
            <person name="Kuo A."/>
            <person name="Nagy L.G."/>
            <person name="Floudas D."/>
            <person name="Copeland A."/>
            <person name="Barry K.W."/>
            <person name="Cichocki N."/>
            <person name="Veneault-Fourrey C."/>
            <person name="LaButti K."/>
            <person name="Lindquist E.A."/>
            <person name="Lipzen A."/>
            <person name="Lundell T."/>
            <person name="Morin E."/>
            <person name="Murat C."/>
            <person name="Riley R."/>
            <person name="Ohm R."/>
            <person name="Sun H."/>
            <person name="Tunlid A."/>
            <person name="Henrissat B."/>
            <person name="Grigoriev I.V."/>
            <person name="Hibbett D.S."/>
            <person name="Martin F."/>
        </authorList>
    </citation>
    <scope>NUCLEOTIDE SEQUENCE [LARGE SCALE GENOMIC DNA]</scope>
    <source>
        <strain evidence="2">MUT 4182</strain>
    </source>
</reference>
<organism evidence="1 2">
    <name type="scientific">Tulasnella calospora MUT 4182</name>
    <dbReference type="NCBI Taxonomy" id="1051891"/>
    <lineage>
        <taxon>Eukaryota</taxon>
        <taxon>Fungi</taxon>
        <taxon>Dikarya</taxon>
        <taxon>Basidiomycota</taxon>
        <taxon>Agaricomycotina</taxon>
        <taxon>Agaricomycetes</taxon>
        <taxon>Cantharellales</taxon>
        <taxon>Tulasnellaceae</taxon>
        <taxon>Tulasnella</taxon>
    </lineage>
</organism>
<dbReference type="InterPro" id="IPR013320">
    <property type="entry name" value="ConA-like_dom_sf"/>
</dbReference>
<sequence length="321" mass="35116">MQAFSPREGASSACQVDEVFVGDSFLDGFEHEDFEDPTHGRIKIKRADYTTVLDPNGPGRDTVRLSSKKQYGYSIDLRHMPTGYWYVSTNSNNNTWPTAGEIDIIRGVSGKGPNASNHACTQSDLSTDDRGVLVSDKCTSAVGDGVGCHVNHDTDKSYSPELNAVGGGCYAMEPTSQFVNVWFWTRDDENVPDDLKDTATLKQSAKINPDAWSQPQTNFVSSNTCDLDVAIKPQNIIINLTLCGHWAGNAYPALTPPLASVRTRLSLHNLAFTPTSASRLNHVNNDPAAFKDAYWDIASMTILSPTSSGASKRHHHSHKRN</sequence>
<proteinExistence type="predicted"/>
<dbReference type="Gene3D" id="2.60.120.200">
    <property type="match status" value="1"/>
</dbReference>
<name>A0A0C3K8E5_9AGAM</name>
<dbReference type="PANTHER" id="PTHR10963:SF24">
    <property type="entry name" value="GLYCOSIDASE C21B10.07-RELATED"/>
    <property type="match status" value="1"/>
</dbReference>
<reference evidence="1 2" key="1">
    <citation type="submission" date="2014-04" db="EMBL/GenBank/DDBJ databases">
        <authorList>
            <consortium name="DOE Joint Genome Institute"/>
            <person name="Kuo A."/>
            <person name="Girlanda M."/>
            <person name="Perotto S."/>
            <person name="Kohler A."/>
            <person name="Nagy L.G."/>
            <person name="Floudas D."/>
            <person name="Copeland A."/>
            <person name="Barry K.W."/>
            <person name="Cichocki N."/>
            <person name="Veneault-Fourrey C."/>
            <person name="LaButti K."/>
            <person name="Lindquist E.A."/>
            <person name="Lipzen A."/>
            <person name="Lundell T."/>
            <person name="Morin E."/>
            <person name="Murat C."/>
            <person name="Sun H."/>
            <person name="Tunlid A."/>
            <person name="Henrissat B."/>
            <person name="Grigoriev I.V."/>
            <person name="Hibbett D.S."/>
            <person name="Martin F."/>
            <person name="Nordberg H.P."/>
            <person name="Cantor M.N."/>
            <person name="Hua S.X."/>
        </authorList>
    </citation>
    <scope>NUCLEOTIDE SEQUENCE [LARGE SCALE GENOMIC DNA]</scope>
    <source>
        <strain evidence="1 2">MUT 4182</strain>
    </source>
</reference>
<dbReference type="OrthoDB" id="192832at2759"/>
<dbReference type="PANTHER" id="PTHR10963">
    <property type="entry name" value="GLYCOSYL HYDROLASE-RELATED"/>
    <property type="match status" value="1"/>
</dbReference>
<dbReference type="STRING" id="1051891.A0A0C3K8E5"/>